<dbReference type="PANTHER" id="PTHR10983:SF24">
    <property type="entry name" value="1-ACYLGLYCEROL-3-PHOSPHATE O-ACYLTRANSFERASE 3, ISOFORM E-RELATED"/>
    <property type="match status" value="1"/>
</dbReference>
<evidence type="ECO:0000256" key="3">
    <source>
        <dbReference type="ARBA" id="ARBA00023315"/>
    </source>
</evidence>
<dbReference type="SMART" id="SM00563">
    <property type="entry name" value="PlsC"/>
    <property type="match status" value="1"/>
</dbReference>
<dbReference type="PANTHER" id="PTHR10983">
    <property type="entry name" value="1-ACYLGLYCEROL-3-PHOSPHATE ACYLTRANSFERASE-RELATED"/>
    <property type="match status" value="1"/>
</dbReference>
<keyword evidence="4" id="KW-1133">Transmembrane helix</keyword>
<protein>
    <recommendedName>
        <fullName evidence="5">Phospholipid/glycerol acyltransferase domain-containing protein</fullName>
    </recommendedName>
</protein>
<dbReference type="Pfam" id="PF01553">
    <property type="entry name" value="Acyltransferase"/>
    <property type="match status" value="1"/>
</dbReference>
<organism evidence="6 7">
    <name type="scientific">Megalurothrips usitatus</name>
    <name type="common">bean blossom thrips</name>
    <dbReference type="NCBI Taxonomy" id="439358"/>
    <lineage>
        <taxon>Eukaryota</taxon>
        <taxon>Metazoa</taxon>
        <taxon>Ecdysozoa</taxon>
        <taxon>Arthropoda</taxon>
        <taxon>Hexapoda</taxon>
        <taxon>Insecta</taxon>
        <taxon>Pterygota</taxon>
        <taxon>Neoptera</taxon>
        <taxon>Paraneoptera</taxon>
        <taxon>Thysanoptera</taxon>
        <taxon>Terebrantia</taxon>
        <taxon>Thripoidea</taxon>
        <taxon>Thripidae</taxon>
        <taxon>Megalurothrips</taxon>
    </lineage>
</organism>
<dbReference type="InterPro" id="IPR032098">
    <property type="entry name" value="Acyltransf_C"/>
</dbReference>
<sequence length="394" mass="45467">MSLLTSLKRSSMAHLLLAINFFMSGLAINLMQAILYVSLRPFSVYWYRILNQYLCYSLNCQFVFLAEWWAGSETILYIDKDSLEKYYNKEHGYLIMNHSYEIDWLMGFLLCERIGVLGNCKAYAKSSIQFVPTMGWAWKFAEFVFLQRSWDKDKEIIGRQITELVNHPTPIALLLFAEGTRYTKEKHEASLKFAKEKNLPLLKHHLTPRVKGFTTSVPYMKGKVGGLYDVTLCVKECHPVEPTITNLLNVKYVEAHMYMQRIPFEEVPEDEEGASKWLHELYVKKDKMVDSFKKTGSFFETSGVPRLEPFTLPRRWYSLLNTAGWAMVTLPMVCYVLISLLFSGSLCHFTLGVLMVAAIVYLFYLLIGLTKINRSSSYGKSNQHVDGTLSEKTE</sequence>
<keyword evidence="4" id="KW-0472">Membrane</keyword>
<feature type="domain" description="Phospholipid/glycerol acyltransferase" evidence="5">
    <location>
        <begin position="92"/>
        <end position="214"/>
    </location>
</feature>
<dbReference type="CDD" id="cd07990">
    <property type="entry name" value="LPLAT_LCLAT1-like"/>
    <property type="match status" value="1"/>
</dbReference>
<evidence type="ECO:0000256" key="4">
    <source>
        <dbReference type="SAM" id="Phobius"/>
    </source>
</evidence>
<keyword evidence="4" id="KW-0812">Transmembrane</keyword>
<reference evidence="6" key="1">
    <citation type="submission" date="2022-12" db="EMBL/GenBank/DDBJ databases">
        <title>Chromosome-level genome assembly of the bean flower thrips Megalurothrips usitatus.</title>
        <authorList>
            <person name="Ma L."/>
            <person name="Liu Q."/>
            <person name="Li H."/>
            <person name="Cai W."/>
        </authorList>
    </citation>
    <scope>NUCLEOTIDE SEQUENCE</scope>
    <source>
        <strain evidence="6">Cailab_2022a</strain>
    </source>
</reference>
<dbReference type="GO" id="GO:0012505">
    <property type="term" value="C:endomembrane system"/>
    <property type="evidence" value="ECO:0007669"/>
    <property type="project" value="TreeGrafter"/>
</dbReference>
<keyword evidence="7" id="KW-1185">Reference proteome</keyword>
<evidence type="ECO:0000256" key="2">
    <source>
        <dbReference type="ARBA" id="ARBA00022679"/>
    </source>
</evidence>
<evidence type="ECO:0000256" key="1">
    <source>
        <dbReference type="ARBA" id="ARBA00008655"/>
    </source>
</evidence>
<comment type="caution">
    <text evidence="6">The sequence shown here is derived from an EMBL/GenBank/DDBJ whole genome shotgun (WGS) entry which is preliminary data.</text>
</comment>
<feature type="transmembrane region" description="Helical" evidence="4">
    <location>
        <begin position="12"/>
        <end position="39"/>
    </location>
</feature>
<feature type="transmembrane region" description="Helical" evidence="4">
    <location>
        <begin position="316"/>
        <end position="342"/>
    </location>
</feature>
<dbReference type="InterPro" id="IPR002123">
    <property type="entry name" value="Plipid/glycerol_acylTrfase"/>
</dbReference>
<feature type="transmembrane region" description="Helical" evidence="4">
    <location>
        <begin position="348"/>
        <end position="367"/>
    </location>
</feature>
<name>A0AAV7XX45_9NEOP</name>
<accession>A0AAV7XX45</accession>
<evidence type="ECO:0000259" key="5">
    <source>
        <dbReference type="SMART" id="SM00563"/>
    </source>
</evidence>
<keyword evidence="3" id="KW-0012">Acyltransferase</keyword>
<dbReference type="SUPFAM" id="SSF69593">
    <property type="entry name" value="Glycerol-3-phosphate (1)-acyltransferase"/>
    <property type="match status" value="1"/>
</dbReference>
<dbReference type="AlphaFoldDB" id="A0AAV7XX45"/>
<dbReference type="Pfam" id="PF16076">
    <property type="entry name" value="Acyltransf_C"/>
    <property type="match status" value="1"/>
</dbReference>
<evidence type="ECO:0000313" key="6">
    <source>
        <dbReference type="EMBL" id="KAJ1528433.1"/>
    </source>
</evidence>
<evidence type="ECO:0000313" key="7">
    <source>
        <dbReference type="Proteomes" id="UP001075354"/>
    </source>
</evidence>
<comment type="similarity">
    <text evidence="1">Belongs to the 1-acyl-sn-glycerol-3-phosphate acyltransferase family.</text>
</comment>
<gene>
    <name evidence="6" type="ORF">ONE63_006845</name>
</gene>
<dbReference type="GO" id="GO:0003841">
    <property type="term" value="F:1-acylglycerol-3-phosphate O-acyltransferase activity"/>
    <property type="evidence" value="ECO:0007669"/>
    <property type="project" value="TreeGrafter"/>
</dbReference>
<dbReference type="Proteomes" id="UP001075354">
    <property type="component" value="Chromosome 4"/>
</dbReference>
<dbReference type="EMBL" id="JAPTSV010000004">
    <property type="protein sequence ID" value="KAJ1528433.1"/>
    <property type="molecule type" value="Genomic_DNA"/>
</dbReference>
<keyword evidence="2" id="KW-0808">Transferase</keyword>
<proteinExistence type="inferred from homology"/>